<comment type="caution">
    <text evidence="1">The sequence shown here is derived from an EMBL/GenBank/DDBJ whole genome shotgun (WGS) entry which is preliminary data.</text>
</comment>
<dbReference type="Proteomes" id="UP001501079">
    <property type="component" value="Unassembled WGS sequence"/>
</dbReference>
<evidence type="ECO:0000313" key="2">
    <source>
        <dbReference type="Proteomes" id="UP001501079"/>
    </source>
</evidence>
<reference evidence="2" key="1">
    <citation type="journal article" date="2019" name="Int. J. Syst. Evol. Microbiol.">
        <title>The Global Catalogue of Microorganisms (GCM) 10K type strain sequencing project: providing services to taxonomists for standard genome sequencing and annotation.</title>
        <authorList>
            <consortium name="The Broad Institute Genomics Platform"/>
            <consortium name="The Broad Institute Genome Sequencing Center for Infectious Disease"/>
            <person name="Wu L."/>
            <person name="Ma J."/>
        </authorList>
    </citation>
    <scope>NUCLEOTIDE SEQUENCE [LARGE SCALE GENOMIC DNA]</scope>
    <source>
        <strain evidence="2">JCM 17591</strain>
    </source>
</reference>
<name>A0ABP7ZRF7_9MICO</name>
<dbReference type="PANTHER" id="PTHR11941:SF75">
    <property type="entry name" value="ENOYL-COA HYDRATASE_ISOMERASE FAMILY PROTEIN"/>
    <property type="match status" value="1"/>
</dbReference>
<organism evidence="1 2">
    <name type="scientific">Gryllotalpicola koreensis</name>
    <dbReference type="NCBI Taxonomy" id="993086"/>
    <lineage>
        <taxon>Bacteria</taxon>
        <taxon>Bacillati</taxon>
        <taxon>Actinomycetota</taxon>
        <taxon>Actinomycetes</taxon>
        <taxon>Micrococcales</taxon>
        <taxon>Microbacteriaceae</taxon>
        <taxon>Gryllotalpicola</taxon>
    </lineage>
</organism>
<proteinExistence type="predicted"/>
<dbReference type="PANTHER" id="PTHR11941">
    <property type="entry name" value="ENOYL-COA HYDRATASE-RELATED"/>
    <property type="match status" value="1"/>
</dbReference>
<dbReference type="EMBL" id="BAABBW010000001">
    <property type="protein sequence ID" value="GAA4168609.1"/>
    <property type="molecule type" value="Genomic_DNA"/>
</dbReference>
<keyword evidence="2" id="KW-1185">Reference proteome</keyword>
<dbReference type="InterPro" id="IPR029045">
    <property type="entry name" value="ClpP/crotonase-like_dom_sf"/>
</dbReference>
<dbReference type="Pfam" id="PF00378">
    <property type="entry name" value="ECH_1"/>
    <property type="match status" value="1"/>
</dbReference>
<dbReference type="Gene3D" id="3.90.226.10">
    <property type="entry name" value="2-enoyl-CoA Hydratase, Chain A, domain 1"/>
    <property type="match status" value="1"/>
</dbReference>
<evidence type="ECO:0000313" key="1">
    <source>
        <dbReference type="EMBL" id="GAA4168609.1"/>
    </source>
</evidence>
<dbReference type="SUPFAM" id="SSF52096">
    <property type="entry name" value="ClpP/crotonase"/>
    <property type="match status" value="1"/>
</dbReference>
<dbReference type="CDD" id="cd06558">
    <property type="entry name" value="crotonase-like"/>
    <property type="match status" value="1"/>
</dbReference>
<sequence>MTLERVGDVSLLRFNDNENRFTRDWLDAVDHALDDVTAQASVTPTALVTVGTAKFYSNGLNVDELAAGGEQRDSYLATVQRLLAKLLTLGVPTVAAINGHAFGAGAMLALAHDFRIMNAEKGFLCFPEIDLHLSFAPGMARLIQAKTTPATAVEAMTTGRRYGGPDAAAAGLVDAVAAPEELLNSAVARAASLAGKDAATLAAIKTEMFTVAVAALRG</sequence>
<gene>
    <name evidence="1" type="ORF">GCM10022287_03870</name>
</gene>
<protein>
    <submittedName>
        <fullName evidence="1">Enoyl-CoA hydratase-related protein</fullName>
    </submittedName>
</protein>
<dbReference type="InterPro" id="IPR001753">
    <property type="entry name" value="Enoyl-CoA_hydra/iso"/>
</dbReference>
<accession>A0ABP7ZRF7</accession>